<name>A0A928YR72_9SPHI</name>
<comment type="caution">
    <text evidence="2">The sequence shown here is derived from an EMBL/GenBank/DDBJ whole genome shotgun (WGS) entry which is preliminary data.</text>
</comment>
<keyword evidence="3" id="KW-1185">Reference proteome</keyword>
<dbReference type="InterPro" id="IPR009325">
    <property type="entry name" value="DUF983"/>
</dbReference>
<feature type="transmembrane region" description="Helical" evidence="1">
    <location>
        <begin position="84"/>
        <end position="103"/>
    </location>
</feature>
<proteinExistence type="predicted"/>
<gene>
    <name evidence="2" type="ORF">C4F49_13450</name>
</gene>
<accession>A0A928YR72</accession>
<reference evidence="2" key="1">
    <citation type="submission" date="2018-02" db="EMBL/GenBank/DDBJ databases">
        <authorList>
            <person name="Vasarhelyi B.M."/>
            <person name="Deshmukh S."/>
            <person name="Balint B."/>
            <person name="Kukolya J."/>
        </authorList>
    </citation>
    <scope>NUCLEOTIDE SEQUENCE</scope>
    <source>
        <strain evidence="2">KB22</strain>
    </source>
</reference>
<keyword evidence="1" id="KW-1133">Transmembrane helix</keyword>
<keyword evidence="1" id="KW-0812">Transmembrane</keyword>
<dbReference type="RefSeq" id="WP_196936062.1">
    <property type="nucleotide sequence ID" value="NZ_MU158698.1"/>
</dbReference>
<dbReference type="AlphaFoldDB" id="A0A928YR72"/>
<dbReference type="EMBL" id="PRDK01000007">
    <property type="protein sequence ID" value="MBE8714689.1"/>
    <property type="molecule type" value="Genomic_DNA"/>
</dbReference>
<feature type="transmembrane region" description="Helical" evidence="1">
    <location>
        <begin position="52"/>
        <end position="78"/>
    </location>
</feature>
<dbReference type="Pfam" id="PF06170">
    <property type="entry name" value="DUF983"/>
    <property type="match status" value="1"/>
</dbReference>
<keyword evidence="1" id="KW-0472">Membrane</keyword>
<protein>
    <submittedName>
        <fullName evidence="2">DUF983 domain-containing protein</fullName>
    </submittedName>
</protein>
<evidence type="ECO:0000313" key="2">
    <source>
        <dbReference type="EMBL" id="MBE8714689.1"/>
    </source>
</evidence>
<evidence type="ECO:0000256" key="1">
    <source>
        <dbReference type="SAM" id="Phobius"/>
    </source>
</evidence>
<organism evidence="2 3">
    <name type="scientific">Sphingobacterium hungaricum</name>
    <dbReference type="NCBI Taxonomy" id="2082723"/>
    <lineage>
        <taxon>Bacteria</taxon>
        <taxon>Pseudomonadati</taxon>
        <taxon>Bacteroidota</taxon>
        <taxon>Sphingobacteriia</taxon>
        <taxon>Sphingobacteriales</taxon>
        <taxon>Sphingobacteriaceae</taxon>
        <taxon>Sphingobacterium</taxon>
    </lineage>
</organism>
<evidence type="ECO:0000313" key="3">
    <source>
        <dbReference type="Proteomes" id="UP000616201"/>
    </source>
</evidence>
<dbReference type="Proteomes" id="UP000616201">
    <property type="component" value="Unassembled WGS sequence"/>
</dbReference>
<sequence length="137" mass="15794">MATSKFYALTHSKCPRCHVGKMFEGPVYGLKKQKMNETCPHCGFKFEIEPGYFYAAMYVSYVFSVAQIVTLGLATAYFTQSESPFLYLGVLFFTILVFAPFNYRFGRLILLHYLSPKVKYSPKYEEQIKESEDQPTS</sequence>